<evidence type="ECO:0000313" key="2">
    <source>
        <dbReference type="Proteomes" id="UP001260980"/>
    </source>
</evidence>
<gene>
    <name evidence="1" type="ORF">RQP52_34970</name>
</gene>
<sequence length="78" mass="8789">MRNDILDMVNSFPFKEVSVGYRTVTLFSSDELEKAQIGYCIDTNGQSLTGNGDGDWLQSWLVIGYEDETGDPIFIDIF</sequence>
<dbReference type="EMBL" id="JAWCUD010000022">
    <property type="protein sequence ID" value="MDU0206277.1"/>
    <property type="molecule type" value="Genomic_DNA"/>
</dbReference>
<reference evidence="1 2" key="1">
    <citation type="submission" date="2023-10" db="EMBL/GenBank/DDBJ databases">
        <title>Paenibacillus strain PFR10 Genome sequencing and assembly.</title>
        <authorList>
            <person name="Kim I."/>
        </authorList>
    </citation>
    <scope>NUCLEOTIDE SEQUENCE [LARGE SCALE GENOMIC DNA]</scope>
    <source>
        <strain evidence="1 2">PFR10</strain>
    </source>
</reference>
<organism evidence="1 2">
    <name type="scientific">Paenibacillus violae</name>
    <dbReference type="NCBI Taxonomy" id="3077234"/>
    <lineage>
        <taxon>Bacteria</taxon>
        <taxon>Bacillati</taxon>
        <taxon>Bacillota</taxon>
        <taxon>Bacilli</taxon>
        <taxon>Bacillales</taxon>
        <taxon>Paenibacillaceae</taxon>
        <taxon>Paenibacillus</taxon>
    </lineage>
</organism>
<evidence type="ECO:0000313" key="1">
    <source>
        <dbReference type="EMBL" id="MDU0206277.1"/>
    </source>
</evidence>
<dbReference type="Proteomes" id="UP001260980">
    <property type="component" value="Unassembled WGS sequence"/>
</dbReference>
<keyword evidence="2" id="KW-1185">Reference proteome</keyword>
<comment type="caution">
    <text evidence="1">The sequence shown here is derived from an EMBL/GenBank/DDBJ whole genome shotgun (WGS) entry which is preliminary data.</text>
</comment>
<dbReference type="RefSeq" id="WP_315956075.1">
    <property type="nucleotide sequence ID" value="NZ_JAWCUD010000022.1"/>
</dbReference>
<protein>
    <submittedName>
        <fullName evidence="1">Uncharacterized protein</fullName>
    </submittedName>
</protein>
<proteinExistence type="predicted"/>
<name>A0ABU3RQZ3_9BACL</name>
<accession>A0ABU3RQZ3</accession>